<accession>A0ABP8E175</accession>
<dbReference type="Gene3D" id="3.40.50.1820">
    <property type="entry name" value="alpha/beta hydrolase"/>
    <property type="match status" value="1"/>
</dbReference>
<evidence type="ECO:0000313" key="2">
    <source>
        <dbReference type="EMBL" id="GAA4265957.1"/>
    </source>
</evidence>
<protein>
    <recommendedName>
        <fullName evidence="1">AB hydrolase-1 domain-containing protein</fullName>
    </recommendedName>
</protein>
<dbReference type="SUPFAM" id="SSF53474">
    <property type="entry name" value="alpha/beta-Hydrolases"/>
    <property type="match status" value="1"/>
</dbReference>
<dbReference type="RefSeq" id="WP_344794772.1">
    <property type="nucleotide sequence ID" value="NZ_BAABAU010000001.1"/>
</dbReference>
<dbReference type="EMBL" id="BAABAU010000001">
    <property type="protein sequence ID" value="GAA4265957.1"/>
    <property type="molecule type" value="Genomic_DNA"/>
</dbReference>
<gene>
    <name evidence="2" type="ORF">GCM10022256_15690</name>
</gene>
<dbReference type="PANTHER" id="PTHR43194">
    <property type="entry name" value="HYDROLASE ALPHA/BETA FOLD FAMILY"/>
    <property type="match status" value="1"/>
</dbReference>
<dbReference type="Proteomes" id="UP001501594">
    <property type="component" value="Unassembled WGS sequence"/>
</dbReference>
<dbReference type="InterPro" id="IPR029058">
    <property type="entry name" value="AB_hydrolase_fold"/>
</dbReference>
<evidence type="ECO:0000313" key="3">
    <source>
        <dbReference type="Proteomes" id="UP001501594"/>
    </source>
</evidence>
<dbReference type="PANTHER" id="PTHR43194:SF2">
    <property type="entry name" value="PEROXISOMAL MEMBRANE PROTEIN LPX1"/>
    <property type="match status" value="1"/>
</dbReference>
<name>A0ABP8E175_9MICO</name>
<reference evidence="3" key="1">
    <citation type="journal article" date="2019" name="Int. J. Syst. Evol. Microbiol.">
        <title>The Global Catalogue of Microorganisms (GCM) 10K type strain sequencing project: providing services to taxonomists for standard genome sequencing and annotation.</title>
        <authorList>
            <consortium name="The Broad Institute Genomics Platform"/>
            <consortium name="The Broad Institute Genome Sequencing Center for Infectious Disease"/>
            <person name="Wu L."/>
            <person name="Ma J."/>
        </authorList>
    </citation>
    <scope>NUCLEOTIDE SEQUENCE [LARGE SCALE GENOMIC DNA]</scope>
    <source>
        <strain evidence="3">JCM 17442</strain>
    </source>
</reference>
<keyword evidence="3" id="KW-1185">Reference proteome</keyword>
<proteinExistence type="predicted"/>
<dbReference type="InterPro" id="IPR000073">
    <property type="entry name" value="AB_hydrolase_1"/>
</dbReference>
<comment type="caution">
    <text evidence="2">The sequence shown here is derived from an EMBL/GenBank/DDBJ whole genome shotgun (WGS) entry which is preliminary data.</text>
</comment>
<dbReference type="InterPro" id="IPR050228">
    <property type="entry name" value="Carboxylesterase_BioH"/>
</dbReference>
<organism evidence="2 3">
    <name type="scientific">Frondihabitans peucedani</name>
    <dbReference type="NCBI Taxonomy" id="598626"/>
    <lineage>
        <taxon>Bacteria</taxon>
        <taxon>Bacillati</taxon>
        <taxon>Actinomycetota</taxon>
        <taxon>Actinomycetes</taxon>
        <taxon>Micrococcales</taxon>
        <taxon>Microbacteriaceae</taxon>
        <taxon>Frondihabitans</taxon>
    </lineage>
</organism>
<feature type="domain" description="AB hydrolase-1" evidence="1">
    <location>
        <begin position="23"/>
        <end position="259"/>
    </location>
</feature>
<sequence>MSDATTSLTAPTDSAAPSRRPTLFLLPGLGLGGDVFGAVSRRLDEHFESVPLSLPGFGGTDTLAGTAVDDMVAFVLRRIREHGASSWLLVGHSMGGKIATLVARRALDGEPGVFGLRGVVLLAGSPPSPEPMDESRRDEMLGWAVDGPLGADAAREFIDGNVGAPLEATDDALVTADLLRASPEAWTAWLTRGSREDRASEVGELDVPALIVAGGADGDLGAEAQRLLNGPVYPGARFETLAAAGHLLTLERPAEVADAILRLWREHAGLGPAVPDDVARTIASGRTSSRTRAIFARRILADDPEYRPRVLSAGQLGILRSLARRAVPQDGVELDLAARIDAGLADGASDGWRNAALPPDDVAYRQALDDLADFDGLTEAEQDARIGEIVAESFEAPGGHLTAAQLNLWFEDCRVDLVRLWLSHPATMARIGFDGYANGGDLVRIQGFIRLRAGEREEWEPMQGARR</sequence>
<dbReference type="Pfam" id="PF12697">
    <property type="entry name" value="Abhydrolase_6"/>
    <property type="match status" value="1"/>
</dbReference>
<evidence type="ECO:0000259" key="1">
    <source>
        <dbReference type="Pfam" id="PF12697"/>
    </source>
</evidence>